<comment type="caution">
    <text evidence="4">The sequence shown here is derived from an EMBL/GenBank/DDBJ whole genome shotgun (WGS) entry which is preliminary data.</text>
</comment>
<evidence type="ECO:0000259" key="3">
    <source>
        <dbReference type="Pfam" id="PF14451"/>
    </source>
</evidence>
<dbReference type="InterPro" id="IPR002782">
    <property type="entry name" value="Mut7-C_RNAse_dom"/>
</dbReference>
<feature type="region of interest" description="Disordered" evidence="1">
    <location>
        <begin position="29"/>
        <end position="69"/>
    </location>
</feature>
<dbReference type="PANTHER" id="PTHR39081:SF1">
    <property type="entry name" value="MUT7-C RNASE DOMAIN-CONTAINING PROTEIN"/>
    <property type="match status" value="1"/>
</dbReference>
<gene>
    <name evidence="4" type="ORF">GCM10010334_08440</name>
</gene>
<feature type="compositionally biased region" description="Basic residues" evidence="1">
    <location>
        <begin position="52"/>
        <end position="64"/>
    </location>
</feature>
<evidence type="ECO:0008006" key="6">
    <source>
        <dbReference type="Google" id="ProtNLM"/>
    </source>
</evidence>
<reference evidence="4" key="2">
    <citation type="submission" date="2020-09" db="EMBL/GenBank/DDBJ databases">
        <authorList>
            <person name="Sun Q."/>
            <person name="Ohkuma M."/>
        </authorList>
    </citation>
    <scope>NUCLEOTIDE SEQUENCE</scope>
    <source>
        <strain evidence="4">JCM 4637</strain>
    </source>
</reference>
<protein>
    <recommendedName>
        <fullName evidence="6">Mut7-C ubiquitin/RNAse domain-containing protein</fullName>
    </recommendedName>
</protein>
<organism evidence="4 5">
    <name type="scientific">Streptomyces finlayi</name>
    <dbReference type="NCBI Taxonomy" id="67296"/>
    <lineage>
        <taxon>Bacteria</taxon>
        <taxon>Bacillati</taxon>
        <taxon>Actinomycetota</taxon>
        <taxon>Actinomycetes</taxon>
        <taxon>Kitasatosporales</taxon>
        <taxon>Streptomycetaceae</taxon>
        <taxon>Streptomyces</taxon>
    </lineage>
</organism>
<dbReference type="EMBL" id="BMVC01000001">
    <property type="protein sequence ID" value="GHC80996.1"/>
    <property type="molecule type" value="Genomic_DNA"/>
</dbReference>
<dbReference type="InterPro" id="IPR027798">
    <property type="entry name" value="Ub_Mut7C"/>
</dbReference>
<evidence type="ECO:0000313" key="4">
    <source>
        <dbReference type="EMBL" id="GHC80996.1"/>
    </source>
</evidence>
<reference evidence="4" key="1">
    <citation type="journal article" date="2014" name="Int. J. Syst. Evol. Microbiol.">
        <title>Complete genome sequence of Corynebacterium casei LMG S-19264T (=DSM 44701T), isolated from a smear-ripened cheese.</title>
        <authorList>
            <consortium name="US DOE Joint Genome Institute (JGI-PGF)"/>
            <person name="Walter F."/>
            <person name="Albersmeier A."/>
            <person name="Kalinowski J."/>
            <person name="Ruckert C."/>
        </authorList>
    </citation>
    <scope>NUCLEOTIDE SEQUENCE</scope>
    <source>
        <strain evidence="4">JCM 4637</strain>
    </source>
</reference>
<feature type="domain" description="Ubiquitin Mut7-C" evidence="3">
    <location>
        <begin position="82"/>
        <end position="158"/>
    </location>
</feature>
<evidence type="ECO:0000313" key="5">
    <source>
        <dbReference type="Proteomes" id="UP000638353"/>
    </source>
</evidence>
<dbReference type="AlphaFoldDB" id="A0A919C7F1"/>
<dbReference type="PANTHER" id="PTHR39081">
    <property type="entry name" value="MUT7-C DOMAIN-CONTAINING PROTEIN"/>
    <property type="match status" value="1"/>
</dbReference>
<feature type="domain" description="Mut7-C RNAse" evidence="2">
    <location>
        <begin position="168"/>
        <end position="309"/>
    </location>
</feature>
<evidence type="ECO:0000256" key="1">
    <source>
        <dbReference type="SAM" id="MobiDB-lite"/>
    </source>
</evidence>
<evidence type="ECO:0000259" key="2">
    <source>
        <dbReference type="Pfam" id="PF01927"/>
    </source>
</evidence>
<name>A0A919C7F1_9ACTN</name>
<sequence>MPVPVPVPVPVGAGGGAVSGWARIGRAAPLPARSAPRGAAPPPKGTAAERGRRPRGLGRQRGAGKTRNTGWGWWHCGGVNGPRIHIAFAAELNLFIAADRRAGRTEAGTDGVSTLGHVVESLGVPLTEVGVLSVDGQPVGTGHVPREGERIDVGAVTRPQEVPGAPLRFLLDVHLGTLARRMRLLGVDAAYFSEDIGDPALATYSAREQRVLLSRDRGLLRRRELHAGAYVYSDRPEEQLRDVLGRFAPVLAPWTRCTACNGELKEATKESVAGLLEGGTERSYDVFAQCTACERPYWRGAHHARLAQVVEAALAEFG</sequence>
<dbReference type="Pfam" id="PF01927">
    <property type="entry name" value="Mut7-C"/>
    <property type="match status" value="1"/>
</dbReference>
<accession>A0A919C7F1</accession>
<dbReference type="Proteomes" id="UP000638353">
    <property type="component" value="Unassembled WGS sequence"/>
</dbReference>
<feature type="compositionally biased region" description="Low complexity" evidence="1">
    <location>
        <begin position="29"/>
        <end position="38"/>
    </location>
</feature>
<dbReference type="Pfam" id="PF14451">
    <property type="entry name" value="Ub-Mut7C"/>
    <property type="match status" value="1"/>
</dbReference>
<proteinExistence type="predicted"/>